<dbReference type="HOGENOM" id="CLU_076318_1_1_0"/>
<dbReference type="eggNOG" id="COG1683">
    <property type="taxonomic scope" value="Bacteria"/>
</dbReference>
<dbReference type="PANTHER" id="PTHR30087:SF1">
    <property type="entry name" value="HYPOTHETICAL CYTOSOLIC PROTEIN"/>
    <property type="match status" value="1"/>
</dbReference>
<dbReference type="InterPro" id="IPR007553">
    <property type="entry name" value="2-thiour_desulf"/>
</dbReference>
<dbReference type="RefSeq" id="WP_012861609.1">
    <property type="nucleotide sequence ID" value="NC_013517.1"/>
</dbReference>
<proteinExistence type="predicted"/>
<organism evidence="1 2">
    <name type="scientific">Sebaldella termitidis (strain ATCC 33386 / NCTC 11300)</name>
    <dbReference type="NCBI Taxonomy" id="526218"/>
    <lineage>
        <taxon>Bacteria</taxon>
        <taxon>Fusobacteriati</taxon>
        <taxon>Fusobacteriota</taxon>
        <taxon>Fusobacteriia</taxon>
        <taxon>Fusobacteriales</taxon>
        <taxon>Leptotrichiaceae</taxon>
        <taxon>Sebaldella</taxon>
    </lineage>
</organism>
<accession>D1AK99</accession>
<dbReference type="PANTHER" id="PTHR30087">
    <property type="entry name" value="INNER MEMBRANE PROTEIN"/>
    <property type="match status" value="1"/>
</dbReference>
<dbReference type="STRING" id="526218.Sterm_2161"/>
<reference evidence="1 2" key="2">
    <citation type="journal article" date="2010" name="Stand. Genomic Sci.">
        <title>Complete genome sequence of Sebaldella termitidis type strain (NCTC 11300).</title>
        <authorList>
            <person name="Harmon-Smith M."/>
            <person name="Celia L."/>
            <person name="Chertkov O."/>
            <person name="Lapidus A."/>
            <person name="Copeland A."/>
            <person name="Glavina Del Rio T."/>
            <person name="Nolan M."/>
            <person name="Lucas S."/>
            <person name="Tice H."/>
            <person name="Cheng J.F."/>
            <person name="Han C."/>
            <person name="Detter J.C."/>
            <person name="Bruce D."/>
            <person name="Goodwin L."/>
            <person name="Pitluck S."/>
            <person name="Pati A."/>
            <person name="Liolios K."/>
            <person name="Ivanova N."/>
            <person name="Mavromatis K."/>
            <person name="Mikhailova N."/>
            <person name="Chen A."/>
            <person name="Palaniappan K."/>
            <person name="Land M."/>
            <person name="Hauser L."/>
            <person name="Chang Y.J."/>
            <person name="Jeffries C.D."/>
            <person name="Brettin T."/>
            <person name="Goker M."/>
            <person name="Beck B."/>
            <person name="Bristow J."/>
            <person name="Eisen J.A."/>
            <person name="Markowitz V."/>
            <person name="Hugenholtz P."/>
            <person name="Kyrpides N.C."/>
            <person name="Klenk H.P."/>
            <person name="Chen F."/>
        </authorList>
    </citation>
    <scope>NUCLEOTIDE SEQUENCE [LARGE SCALE GENOMIC DNA]</scope>
    <source>
        <strain evidence="2">ATCC 33386 / NCTC 11300</strain>
    </source>
</reference>
<dbReference type="AlphaFoldDB" id="D1AK99"/>
<reference evidence="2" key="1">
    <citation type="submission" date="2009-09" db="EMBL/GenBank/DDBJ databases">
        <title>The complete chromosome of Sebaldella termitidis ATCC 33386.</title>
        <authorList>
            <consortium name="US DOE Joint Genome Institute (JGI-PGF)"/>
            <person name="Lucas S."/>
            <person name="Copeland A."/>
            <person name="Lapidus A."/>
            <person name="Glavina del Rio T."/>
            <person name="Dalin E."/>
            <person name="Tice H."/>
            <person name="Bruce D."/>
            <person name="Goodwin L."/>
            <person name="Pitluck S."/>
            <person name="Kyrpides N."/>
            <person name="Mavromatis K."/>
            <person name="Ivanova N."/>
            <person name="Mikhailova N."/>
            <person name="Sims D."/>
            <person name="Meincke L."/>
            <person name="Brettin T."/>
            <person name="Detter J.C."/>
            <person name="Han C."/>
            <person name="Larimer F."/>
            <person name="Land M."/>
            <person name="Hauser L."/>
            <person name="Markowitz V."/>
            <person name="Cheng J.F."/>
            <person name="Hugenholtz P."/>
            <person name="Woyke T."/>
            <person name="Wu D."/>
            <person name="Eisen J.A."/>
        </authorList>
    </citation>
    <scope>NUCLEOTIDE SEQUENCE [LARGE SCALE GENOMIC DNA]</scope>
    <source>
        <strain evidence="2">ATCC 33386 / NCTC 11300</strain>
    </source>
</reference>
<protein>
    <submittedName>
        <fullName evidence="1">Uncharacterized protein</fullName>
    </submittedName>
</protein>
<dbReference type="Proteomes" id="UP000000845">
    <property type="component" value="Chromosome"/>
</dbReference>
<dbReference type="EMBL" id="CP001739">
    <property type="protein sequence ID" value="ACZ09015.1"/>
    <property type="molecule type" value="Genomic_DNA"/>
</dbReference>
<gene>
    <name evidence="1" type="ordered locus">Sterm_2161</name>
</gene>
<keyword evidence="2" id="KW-1185">Reference proteome</keyword>
<evidence type="ECO:0000313" key="2">
    <source>
        <dbReference type="Proteomes" id="UP000000845"/>
    </source>
</evidence>
<sequence length="154" mass="16731">MKYLISACLAGKKCNYKGEANVVKKLKELYLKGDAILVCPEVLGGLKTPREAAEVLTFQEKLTVKTVSGKDVTEAFIIGAGKALKVAKENKITTAILKARSPSCGCSQIYDGTFSKKIVNRDGITAALLKLNGIKVITEEEIMHKLKKLSDNEE</sequence>
<evidence type="ECO:0000313" key="1">
    <source>
        <dbReference type="EMBL" id="ACZ09015.1"/>
    </source>
</evidence>
<name>D1AK99_SEBTE</name>
<dbReference type="KEGG" id="str:Sterm_2161"/>
<dbReference type="Pfam" id="PF04463">
    <property type="entry name" value="2-thiour_desulf"/>
    <property type="match status" value="1"/>
</dbReference>